<dbReference type="Gene3D" id="1.20.120.550">
    <property type="entry name" value="Membrane associated eicosanoid/glutathione metabolism-like domain"/>
    <property type="match status" value="1"/>
</dbReference>
<dbReference type="AlphaFoldDB" id="A0A6A7C576"/>
<accession>A0A6A7C576</accession>
<dbReference type="GO" id="GO:0016020">
    <property type="term" value="C:membrane"/>
    <property type="evidence" value="ECO:0007669"/>
    <property type="project" value="UniProtKB-SubCell"/>
</dbReference>
<dbReference type="EMBL" id="MU005969">
    <property type="protein sequence ID" value="KAF2861858.1"/>
    <property type="molecule type" value="Genomic_DNA"/>
</dbReference>
<dbReference type="Proteomes" id="UP000799421">
    <property type="component" value="Unassembled WGS sequence"/>
</dbReference>
<dbReference type="InterPro" id="IPR050997">
    <property type="entry name" value="MAPEG"/>
</dbReference>
<dbReference type="GO" id="GO:0005635">
    <property type="term" value="C:nuclear envelope"/>
    <property type="evidence" value="ECO:0007669"/>
    <property type="project" value="TreeGrafter"/>
</dbReference>
<dbReference type="Pfam" id="PF01124">
    <property type="entry name" value="MAPEG"/>
    <property type="match status" value="1"/>
</dbReference>
<keyword evidence="7" id="KW-1185">Reference proteome</keyword>
<evidence type="ECO:0000256" key="2">
    <source>
        <dbReference type="ARBA" id="ARBA00022692"/>
    </source>
</evidence>
<evidence type="ECO:0000256" key="1">
    <source>
        <dbReference type="ARBA" id="ARBA00004141"/>
    </source>
</evidence>
<evidence type="ECO:0000313" key="6">
    <source>
        <dbReference type="EMBL" id="KAF2861858.1"/>
    </source>
</evidence>
<dbReference type="InterPro" id="IPR023352">
    <property type="entry name" value="MAPEG-like_dom_sf"/>
</dbReference>
<dbReference type="InterPro" id="IPR001129">
    <property type="entry name" value="Membr-assoc_MAPEG"/>
</dbReference>
<dbReference type="GO" id="GO:0005783">
    <property type="term" value="C:endoplasmic reticulum"/>
    <property type="evidence" value="ECO:0007669"/>
    <property type="project" value="TreeGrafter"/>
</dbReference>
<evidence type="ECO:0008006" key="8">
    <source>
        <dbReference type="Google" id="ProtNLM"/>
    </source>
</evidence>
<keyword evidence="3 5" id="KW-1133">Transmembrane helix</keyword>
<feature type="transmembrane region" description="Helical" evidence="5">
    <location>
        <begin position="130"/>
        <end position="150"/>
    </location>
</feature>
<organism evidence="6 7">
    <name type="scientific">Piedraia hortae CBS 480.64</name>
    <dbReference type="NCBI Taxonomy" id="1314780"/>
    <lineage>
        <taxon>Eukaryota</taxon>
        <taxon>Fungi</taxon>
        <taxon>Dikarya</taxon>
        <taxon>Ascomycota</taxon>
        <taxon>Pezizomycotina</taxon>
        <taxon>Dothideomycetes</taxon>
        <taxon>Dothideomycetidae</taxon>
        <taxon>Capnodiales</taxon>
        <taxon>Piedraiaceae</taxon>
        <taxon>Piedraia</taxon>
    </lineage>
</organism>
<feature type="transmembrane region" description="Helical" evidence="5">
    <location>
        <begin position="6"/>
        <end position="27"/>
    </location>
</feature>
<keyword evidence="4 5" id="KW-0472">Membrane</keyword>
<dbReference type="SUPFAM" id="SSF161084">
    <property type="entry name" value="MAPEG domain-like"/>
    <property type="match status" value="1"/>
</dbReference>
<reference evidence="6" key="1">
    <citation type="journal article" date="2020" name="Stud. Mycol.">
        <title>101 Dothideomycetes genomes: a test case for predicting lifestyles and emergence of pathogens.</title>
        <authorList>
            <person name="Haridas S."/>
            <person name="Albert R."/>
            <person name="Binder M."/>
            <person name="Bloem J."/>
            <person name="Labutti K."/>
            <person name="Salamov A."/>
            <person name="Andreopoulos B."/>
            <person name="Baker S."/>
            <person name="Barry K."/>
            <person name="Bills G."/>
            <person name="Bluhm B."/>
            <person name="Cannon C."/>
            <person name="Castanera R."/>
            <person name="Culley D."/>
            <person name="Daum C."/>
            <person name="Ezra D."/>
            <person name="Gonzalez J."/>
            <person name="Henrissat B."/>
            <person name="Kuo A."/>
            <person name="Liang C."/>
            <person name="Lipzen A."/>
            <person name="Lutzoni F."/>
            <person name="Magnuson J."/>
            <person name="Mondo S."/>
            <person name="Nolan M."/>
            <person name="Ohm R."/>
            <person name="Pangilinan J."/>
            <person name="Park H.-J."/>
            <person name="Ramirez L."/>
            <person name="Alfaro M."/>
            <person name="Sun H."/>
            <person name="Tritt A."/>
            <person name="Yoshinaga Y."/>
            <person name="Zwiers L.-H."/>
            <person name="Turgeon B."/>
            <person name="Goodwin S."/>
            <person name="Spatafora J."/>
            <person name="Crous P."/>
            <person name="Grigoriev I."/>
        </authorList>
    </citation>
    <scope>NUCLEOTIDE SEQUENCE</scope>
    <source>
        <strain evidence="6">CBS 480.64</strain>
    </source>
</reference>
<name>A0A6A7C576_9PEZI</name>
<evidence type="ECO:0000313" key="7">
    <source>
        <dbReference type="Proteomes" id="UP000799421"/>
    </source>
</evidence>
<dbReference type="GO" id="GO:0004602">
    <property type="term" value="F:glutathione peroxidase activity"/>
    <property type="evidence" value="ECO:0007669"/>
    <property type="project" value="TreeGrafter"/>
</dbReference>
<evidence type="ECO:0000256" key="3">
    <source>
        <dbReference type="ARBA" id="ARBA00022989"/>
    </source>
</evidence>
<comment type="subcellular location">
    <subcellularLocation>
        <location evidence="1">Membrane</location>
        <topology evidence="1">Multi-pass membrane protein</topology>
    </subcellularLocation>
</comment>
<dbReference type="PANTHER" id="PTHR10250:SF26">
    <property type="entry name" value="GLUTATHIONE S-TRANSFERASE 3, MITOCHONDRIAL"/>
    <property type="match status" value="1"/>
</dbReference>
<evidence type="ECO:0000256" key="5">
    <source>
        <dbReference type="SAM" id="Phobius"/>
    </source>
</evidence>
<sequence length="151" mass="16745">MSALPENYGFVILTIVASFFLSAWHSFRCTPFRKRAGIPYPKSFADSNDFATANNEKKQALYLFNCAQRAQGNWQENHPSVALAVLIAGLRYPVTASVMGLGWMVNRVVYAVGYTNKEQKEGRGRLRGSAGWFVQLGLFLLAGWTGVGMVM</sequence>
<dbReference type="GO" id="GO:0004364">
    <property type="term" value="F:glutathione transferase activity"/>
    <property type="evidence" value="ECO:0007669"/>
    <property type="project" value="TreeGrafter"/>
</dbReference>
<dbReference type="PANTHER" id="PTHR10250">
    <property type="entry name" value="MICROSOMAL GLUTATHIONE S-TRANSFERASE"/>
    <property type="match status" value="1"/>
</dbReference>
<keyword evidence="2 5" id="KW-0812">Transmembrane</keyword>
<evidence type="ECO:0000256" key="4">
    <source>
        <dbReference type="ARBA" id="ARBA00023136"/>
    </source>
</evidence>
<protein>
    <recommendedName>
        <fullName evidence="8">Membrane-associated proteins in eicosanoid and glutathione metabolism</fullName>
    </recommendedName>
</protein>
<dbReference type="OrthoDB" id="410651at2759"/>
<proteinExistence type="predicted"/>
<gene>
    <name evidence="6" type="ORF">K470DRAFT_269390</name>
</gene>